<name>B0DXL4_LACBS</name>
<dbReference type="HOGENOM" id="CLU_044373_0_0_1"/>
<dbReference type="OrthoDB" id="107110at2759"/>
<reference evidence="1 2" key="1">
    <citation type="journal article" date="2008" name="Nature">
        <title>The genome of Laccaria bicolor provides insights into mycorrhizal symbiosis.</title>
        <authorList>
            <person name="Martin F."/>
            <person name="Aerts A."/>
            <person name="Ahren D."/>
            <person name="Brun A."/>
            <person name="Danchin E.G.J."/>
            <person name="Duchaussoy F."/>
            <person name="Gibon J."/>
            <person name="Kohler A."/>
            <person name="Lindquist E."/>
            <person name="Pereda V."/>
            <person name="Salamov A."/>
            <person name="Shapiro H.J."/>
            <person name="Wuyts J."/>
            <person name="Blaudez D."/>
            <person name="Buee M."/>
            <person name="Brokstein P."/>
            <person name="Canbaeck B."/>
            <person name="Cohen D."/>
            <person name="Courty P.E."/>
            <person name="Coutinho P.M."/>
            <person name="Delaruelle C."/>
            <person name="Detter J.C."/>
            <person name="Deveau A."/>
            <person name="DiFazio S."/>
            <person name="Duplessis S."/>
            <person name="Fraissinet-Tachet L."/>
            <person name="Lucic E."/>
            <person name="Frey-Klett P."/>
            <person name="Fourrey C."/>
            <person name="Feussner I."/>
            <person name="Gay G."/>
            <person name="Grimwood J."/>
            <person name="Hoegger P.J."/>
            <person name="Jain P."/>
            <person name="Kilaru S."/>
            <person name="Labbe J."/>
            <person name="Lin Y.C."/>
            <person name="Legue V."/>
            <person name="Le Tacon F."/>
            <person name="Marmeisse R."/>
            <person name="Melayah D."/>
            <person name="Montanini B."/>
            <person name="Muratet M."/>
            <person name="Nehls U."/>
            <person name="Niculita-Hirzel H."/>
            <person name="Oudot-Le Secq M.P."/>
            <person name="Peter M."/>
            <person name="Quesneville H."/>
            <person name="Rajashekar B."/>
            <person name="Reich M."/>
            <person name="Rouhier N."/>
            <person name="Schmutz J."/>
            <person name="Yin T."/>
            <person name="Chalot M."/>
            <person name="Henrissat B."/>
            <person name="Kuees U."/>
            <person name="Lucas S."/>
            <person name="Van de Peer Y."/>
            <person name="Podila G.K."/>
            <person name="Polle A."/>
            <person name="Pukkila P.J."/>
            <person name="Richardson P.M."/>
            <person name="Rouze P."/>
            <person name="Sanders I.R."/>
            <person name="Stajich J.E."/>
            <person name="Tunlid A."/>
            <person name="Tuskan G."/>
            <person name="Grigoriev I.V."/>
        </authorList>
    </citation>
    <scope>NUCLEOTIDE SEQUENCE [LARGE SCALE GENOMIC DNA]</scope>
    <source>
        <strain evidence="2">S238N-H82 / ATCC MYA-4686</strain>
    </source>
</reference>
<sequence>MEPPGAQDEWEHFFAEVFKAKAEIPHDPTVIAEGLYKTIVKKATANLMGFLNTIYTRALSVTYFDEAHKLGSCLWVFLHLLSIQESSIRLWLELAQLLPPYIVLSFDQRVIAKNQAAVSVSMGHLQTIEHLAQCGRPLWSALLPEAKHNEMVSFASLKLTNGLICLDLVLTGSEAVQLTDHSVTHHMRLLTGFSANNEISHTSSPSEPILVQGSIDLLYNTSETNRLAHVLDTLSNDLCSRELIKKGALGELGARILLLIARHFTTPCRDLLEPVRLLDFLCTLFGSNLWAGQNHQKFNAGLDSAKRACAC</sequence>
<dbReference type="EMBL" id="DS547147">
    <property type="protein sequence ID" value="EDR00640.1"/>
    <property type="molecule type" value="Genomic_DNA"/>
</dbReference>
<organism evidence="2">
    <name type="scientific">Laccaria bicolor (strain S238N-H82 / ATCC MYA-4686)</name>
    <name type="common">Bicoloured deceiver</name>
    <name type="synonym">Laccaria laccata var. bicolor</name>
    <dbReference type="NCBI Taxonomy" id="486041"/>
    <lineage>
        <taxon>Eukaryota</taxon>
        <taxon>Fungi</taxon>
        <taxon>Dikarya</taxon>
        <taxon>Basidiomycota</taxon>
        <taxon>Agaricomycotina</taxon>
        <taxon>Agaricomycetes</taxon>
        <taxon>Agaricomycetidae</taxon>
        <taxon>Agaricales</taxon>
        <taxon>Agaricineae</taxon>
        <taxon>Hydnangiaceae</taxon>
        <taxon>Laccaria</taxon>
    </lineage>
</organism>
<dbReference type="KEGG" id="lbc:LACBIDRAFT_333946"/>
<dbReference type="PANTHER" id="PTHR33266:SF1">
    <property type="entry name" value="F-BOX DOMAIN-CONTAINING PROTEIN"/>
    <property type="match status" value="1"/>
</dbReference>
<accession>B0DXL4</accession>
<dbReference type="PANTHER" id="PTHR33266">
    <property type="entry name" value="CHROMOSOME 15, WHOLE GENOME SHOTGUN SEQUENCE"/>
    <property type="match status" value="1"/>
</dbReference>
<protein>
    <submittedName>
        <fullName evidence="1">Predicted protein</fullName>
    </submittedName>
</protein>
<keyword evidence="2" id="KW-1185">Reference proteome</keyword>
<gene>
    <name evidence="1" type="ORF">LACBIDRAFT_333946</name>
</gene>
<dbReference type="RefSeq" id="XP_001888649.1">
    <property type="nucleotide sequence ID" value="XM_001888614.1"/>
</dbReference>
<dbReference type="Proteomes" id="UP000001194">
    <property type="component" value="Unassembled WGS sequence"/>
</dbReference>
<proteinExistence type="predicted"/>
<dbReference type="AlphaFoldDB" id="B0DXL4"/>
<dbReference type="STRING" id="486041.B0DXL4"/>
<evidence type="ECO:0000313" key="1">
    <source>
        <dbReference type="EMBL" id="EDR00640.1"/>
    </source>
</evidence>
<evidence type="ECO:0000313" key="2">
    <source>
        <dbReference type="Proteomes" id="UP000001194"/>
    </source>
</evidence>
<dbReference type="InParanoid" id="B0DXL4"/>
<dbReference type="GeneID" id="6084305"/>